<proteinExistence type="predicted"/>
<dbReference type="EMBL" id="JBJQOH010000004">
    <property type="protein sequence ID" value="KAL3689366.1"/>
    <property type="molecule type" value="Genomic_DNA"/>
</dbReference>
<gene>
    <name evidence="1" type="ORF">R1sor_015675</name>
</gene>
<evidence type="ECO:0000313" key="1">
    <source>
        <dbReference type="EMBL" id="KAL3689366.1"/>
    </source>
</evidence>
<reference evidence="1 2" key="1">
    <citation type="submission" date="2024-09" db="EMBL/GenBank/DDBJ databases">
        <title>Chromosome-scale assembly of Riccia sorocarpa.</title>
        <authorList>
            <person name="Paukszto L."/>
        </authorList>
    </citation>
    <scope>NUCLEOTIDE SEQUENCE [LARGE SCALE GENOMIC DNA]</scope>
    <source>
        <strain evidence="1">LP-2024</strain>
        <tissue evidence="1">Aerial parts of the thallus</tissue>
    </source>
</reference>
<dbReference type="AlphaFoldDB" id="A0ABD3HH17"/>
<organism evidence="1 2">
    <name type="scientific">Riccia sorocarpa</name>
    <dbReference type="NCBI Taxonomy" id="122646"/>
    <lineage>
        <taxon>Eukaryota</taxon>
        <taxon>Viridiplantae</taxon>
        <taxon>Streptophyta</taxon>
        <taxon>Embryophyta</taxon>
        <taxon>Marchantiophyta</taxon>
        <taxon>Marchantiopsida</taxon>
        <taxon>Marchantiidae</taxon>
        <taxon>Marchantiales</taxon>
        <taxon>Ricciaceae</taxon>
        <taxon>Riccia</taxon>
    </lineage>
</organism>
<keyword evidence="2" id="KW-1185">Reference proteome</keyword>
<name>A0ABD3HH17_9MARC</name>
<protein>
    <submittedName>
        <fullName evidence="1">Uncharacterized protein</fullName>
    </submittedName>
</protein>
<sequence>MGDCLRNGRNVDRFEPHMREHGLVGIDREVNNRCLQTLKNVRLRRGAEVREPRDDVTTRDYRRLKSKLMSKWMQTMKRKWRHFVVEIERSTKFRFGDKPYAHAETIFTLMIRGMILMDQWVGAGGAFWVEPSNFELQQSVLEDSVLSRSIVTWCTSLQSNLRKFVTWPTENQNQKILAACRALVGVFPPLHAVETQTVFLTMRDTRLRLIQSRVRYLEWVKASEEWSSNSCPVRLADQAHVQFDKWVRSEKQNTLHRLRQNLLRRFTSEFRVTEEETCRKAGLDSYGLESDNDTEKLQDCSDSDVESQAGLPVIADSATLVGTIPTSDTQIVPTLNTDESAFLKR</sequence>
<comment type="caution">
    <text evidence="1">The sequence shown here is derived from an EMBL/GenBank/DDBJ whole genome shotgun (WGS) entry which is preliminary data.</text>
</comment>
<dbReference type="Proteomes" id="UP001633002">
    <property type="component" value="Unassembled WGS sequence"/>
</dbReference>
<evidence type="ECO:0000313" key="2">
    <source>
        <dbReference type="Proteomes" id="UP001633002"/>
    </source>
</evidence>
<accession>A0ABD3HH17</accession>